<proteinExistence type="predicted"/>
<dbReference type="AlphaFoldDB" id="A0A0S7BUK7"/>
<dbReference type="STRING" id="1678840.ATC1_1310"/>
<keyword evidence="2" id="KW-1185">Reference proteome</keyword>
<evidence type="ECO:0000313" key="1">
    <source>
        <dbReference type="EMBL" id="GAP40047.1"/>
    </source>
</evidence>
<reference evidence="1" key="1">
    <citation type="journal article" date="2015" name="Genome Announc.">
        <title>Draft Genome Sequence of Anaerolineae Strain TC1, a Novel Isolate from a Methanogenic Wastewater Treatment System.</title>
        <authorList>
            <person name="Matsuura N."/>
            <person name="Tourlousse D.M."/>
            <person name="Sun L."/>
            <person name="Toyonaga M."/>
            <person name="Kuroda K."/>
            <person name="Ohashi A."/>
            <person name="Cruz R."/>
            <person name="Yamaguchi T."/>
            <person name="Sekiguchi Y."/>
        </authorList>
    </citation>
    <scope>NUCLEOTIDE SEQUENCE [LARGE SCALE GENOMIC DNA]</scope>
    <source>
        <strain evidence="1">TC1</strain>
    </source>
</reference>
<organism evidence="1">
    <name type="scientific">Flexilinea flocculi</name>
    <dbReference type="NCBI Taxonomy" id="1678840"/>
    <lineage>
        <taxon>Bacteria</taxon>
        <taxon>Bacillati</taxon>
        <taxon>Chloroflexota</taxon>
        <taxon>Anaerolineae</taxon>
        <taxon>Anaerolineales</taxon>
        <taxon>Anaerolineaceae</taxon>
        <taxon>Flexilinea</taxon>
    </lineage>
</organism>
<name>A0A0S7BUK7_9CHLR</name>
<dbReference type="EMBL" id="DF968181">
    <property type="protein sequence ID" value="GAP40047.1"/>
    <property type="molecule type" value="Genomic_DNA"/>
</dbReference>
<evidence type="ECO:0000313" key="2">
    <source>
        <dbReference type="Proteomes" id="UP000053370"/>
    </source>
</evidence>
<dbReference type="RefSeq" id="WP_062279021.1">
    <property type="nucleotide sequence ID" value="NZ_DF968181.1"/>
</dbReference>
<dbReference type="OrthoDB" id="9930133at2"/>
<sequence>MARTKNNYDIETLIEMLGKQLDAVDRLTDESRPLNEQLKLLDTLGKTCSRIANLIEQQRKLEGDNNNQLSSVLNQVLREIRKEQSI</sequence>
<gene>
    <name evidence="1" type="ORF">ATC1_1310</name>
</gene>
<accession>A0A0S7BUK7</accession>
<dbReference type="Proteomes" id="UP000053370">
    <property type="component" value="Unassembled WGS sequence"/>
</dbReference>
<protein>
    <submittedName>
        <fullName evidence="1">Uncharacterized protein</fullName>
    </submittedName>
</protein>